<evidence type="ECO:0000313" key="2">
    <source>
        <dbReference type="EMBL" id="KAK5819134.1"/>
    </source>
</evidence>
<comment type="caution">
    <text evidence="2">The sequence shown here is derived from an EMBL/GenBank/DDBJ whole genome shotgun (WGS) entry which is preliminary data.</text>
</comment>
<sequence>MLENGFNFESNDKTVMSLSIQKTIDALNWNQFYDARSMPEEELVREFYANLTMPDANEVLVHKNKVPLTSKPINDLFNVTNVEEDEYSAIMKNINWEFLQQVLNVVTNLRSQWIIRKYGCHSCHREYLNPVAKVWFYFIRYSFMPISHSSTILIERILLLYTIMTKRSINVGRIILKEIQDCA</sequence>
<dbReference type="EMBL" id="JARKNE010000007">
    <property type="protein sequence ID" value="KAK5819134.1"/>
    <property type="molecule type" value="Genomic_DNA"/>
</dbReference>
<accession>A0ABR0PDE7</accession>
<dbReference type="InterPro" id="IPR046796">
    <property type="entry name" value="Transposase_32_dom"/>
</dbReference>
<organism evidence="2 3">
    <name type="scientific">Gossypium arboreum</name>
    <name type="common">Tree cotton</name>
    <name type="synonym">Gossypium nanking</name>
    <dbReference type="NCBI Taxonomy" id="29729"/>
    <lineage>
        <taxon>Eukaryota</taxon>
        <taxon>Viridiplantae</taxon>
        <taxon>Streptophyta</taxon>
        <taxon>Embryophyta</taxon>
        <taxon>Tracheophyta</taxon>
        <taxon>Spermatophyta</taxon>
        <taxon>Magnoliopsida</taxon>
        <taxon>eudicotyledons</taxon>
        <taxon>Gunneridae</taxon>
        <taxon>Pentapetalae</taxon>
        <taxon>rosids</taxon>
        <taxon>malvids</taxon>
        <taxon>Malvales</taxon>
        <taxon>Malvaceae</taxon>
        <taxon>Malvoideae</taxon>
        <taxon>Gossypium</taxon>
    </lineage>
</organism>
<protein>
    <recommendedName>
        <fullName evidence="1">Putative plant transposon protein domain-containing protein</fullName>
    </recommendedName>
</protein>
<gene>
    <name evidence="2" type="ORF">PVK06_024096</name>
</gene>
<keyword evidence="3" id="KW-1185">Reference proteome</keyword>
<dbReference type="Proteomes" id="UP001358586">
    <property type="component" value="Chromosome 7"/>
</dbReference>
<evidence type="ECO:0000313" key="3">
    <source>
        <dbReference type="Proteomes" id="UP001358586"/>
    </source>
</evidence>
<dbReference type="Pfam" id="PF20167">
    <property type="entry name" value="Transposase_32"/>
    <property type="match status" value="1"/>
</dbReference>
<proteinExistence type="predicted"/>
<name>A0ABR0PDE7_GOSAR</name>
<reference evidence="2 3" key="1">
    <citation type="submission" date="2023-03" db="EMBL/GenBank/DDBJ databases">
        <title>WGS of Gossypium arboreum.</title>
        <authorList>
            <person name="Yu D."/>
        </authorList>
    </citation>
    <scope>NUCLEOTIDE SEQUENCE [LARGE SCALE GENOMIC DNA]</scope>
    <source>
        <tissue evidence="2">Leaf</tissue>
    </source>
</reference>
<feature type="domain" description="Putative plant transposon protein" evidence="1">
    <location>
        <begin position="27"/>
        <end position="183"/>
    </location>
</feature>
<evidence type="ECO:0000259" key="1">
    <source>
        <dbReference type="Pfam" id="PF20167"/>
    </source>
</evidence>